<comment type="caution">
    <text evidence="5">The sequence shown here is derived from an EMBL/GenBank/DDBJ whole genome shotgun (WGS) entry which is preliminary data.</text>
</comment>
<dbReference type="InterPro" id="IPR013762">
    <property type="entry name" value="Integrase-like_cat_sf"/>
</dbReference>
<evidence type="ECO:0000256" key="3">
    <source>
        <dbReference type="ARBA" id="ARBA00023172"/>
    </source>
</evidence>
<dbReference type="Pfam" id="PF00589">
    <property type="entry name" value="Phage_integrase"/>
    <property type="match status" value="1"/>
</dbReference>
<dbReference type="InterPro" id="IPR010998">
    <property type="entry name" value="Integrase_recombinase_N"/>
</dbReference>
<dbReference type="Proteomes" id="UP000807309">
    <property type="component" value="Unassembled WGS sequence"/>
</dbReference>
<evidence type="ECO:0000313" key="5">
    <source>
        <dbReference type="EMBL" id="MBF6227147.1"/>
    </source>
</evidence>
<dbReference type="Gene3D" id="1.10.150.130">
    <property type="match status" value="1"/>
</dbReference>
<accession>A0ABS0CCB1</accession>
<keyword evidence="2" id="KW-0238">DNA-binding</keyword>
<dbReference type="InterPro" id="IPR011010">
    <property type="entry name" value="DNA_brk_join_enz"/>
</dbReference>
<evidence type="ECO:0000256" key="2">
    <source>
        <dbReference type="ARBA" id="ARBA00023125"/>
    </source>
</evidence>
<dbReference type="PANTHER" id="PTHR30349">
    <property type="entry name" value="PHAGE INTEGRASE-RELATED"/>
    <property type="match status" value="1"/>
</dbReference>
<dbReference type="EMBL" id="JADLRE010000014">
    <property type="protein sequence ID" value="MBF6227147.1"/>
    <property type="molecule type" value="Genomic_DNA"/>
</dbReference>
<dbReference type="Gene3D" id="1.10.443.10">
    <property type="entry name" value="Intergrase catalytic core"/>
    <property type="match status" value="1"/>
</dbReference>
<gene>
    <name evidence="5" type="ORF">IU470_18810</name>
</gene>
<name>A0ABS0CCB1_9NOCA</name>
<keyword evidence="3" id="KW-0233">DNA recombination</keyword>
<dbReference type="InterPro" id="IPR050090">
    <property type="entry name" value="Tyrosine_recombinase_XerCD"/>
</dbReference>
<proteinExistence type="inferred from homology"/>
<dbReference type="InterPro" id="IPR002104">
    <property type="entry name" value="Integrase_catalytic"/>
</dbReference>
<protein>
    <submittedName>
        <fullName evidence="5">Site-specific integrase</fullName>
    </submittedName>
</protein>
<sequence length="359" mass="40114">MSVRAAADIATVQMMMERLGLTVADLSAGTVSAVPTFAEYVPTVLAAMPDGRTRTHYETYWKKILAQPGWPQRRLDEPTTADLQGLCETIREQRVIRRSDRGGREVIRHVIDALRRLYKHAEDNRVLEYRDNPAARLTKPKRARSNRRALQSDLLAQIVHVAATTGNDPELDTLLLRLHTETACRRGGALALRPQDLDPVQSLILLREKGGTQLWQPVSPTLMRALCRHAEQRGAAPNQQLLRARNRRPITRRRYNGLFERLGRHLPWVHSHGISIHWLRHTTTTWVERHYGPAVASEFARHSHTGSGTTGIYTTATINEVAAAVAHLTGEPHPLATTNSTLNRAGSDVANMSALEGAR</sequence>
<reference evidence="5 6" key="1">
    <citation type="submission" date="2020-10" db="EMBL/GenBank/DDBJ databases">
        <title>Identification of Nocardia species via Next-generation sequencing and recognition of intraspecies genetic diversity.</title>
        <authorList>
            <person name="Li P."/>
            <person name="Li P."/>
            <person name="Lu B."/>
        </authorList>
    </citation>
    <scope>NUCLEOTIDE SEQUENCE [LARGE SCALE GENOMIC DNA]</scope>
    <source>
        <strain evidence="5 6">N-11</strain>
    </source>
</reference>
<dbReference type="PANTHER" id="PTHR30349:SF41">
    <property type="entry name" value="INTEGRASE_RECOMBINASE PROTEIN MJ0367-RELATED"/>
    <property type="match status" value="1"/>
</dbReference>
<dbReference type="RefSeq" id="WP_195034194.1">
    <property type="nucleotide sequence ID" value="NZ_JADLRE010000014.1"/>
</dbReference>
<feature type="domain" description="Tyr recombinase" evidence="4">
    <location>
        <begin position="145"/>
        <end position="326"/>
    </location>
</feature>
<organism evidence="5 6">
    <name type="scientific">Nocardia abscessus</name>
    <dbReference type="NCBI Taxonomy" id="120957"/>
    <lineage>
        <taxon>Bacteria</taxon>
        <taxon>Bacillati</taxon>
        <taxon>Actinomycetota</taxon>
        <taxon>Actinomycetes</taxon>
        <taxon>Mycobacteriales</taxon>
        <taxon>Nocardiaceae</taxon>
        <taxon>Nocardia</taxon>
    </lineage>
</organism>
<comment type="similarity">
    <text evidence="1">Belongs to the 'phage' integrase family.</text>
</comment>
<dbReference type="CDD" id="cd00397">
    <property type="entry name" value="DNA_BRE_C"/>
    <property type="match status" value="1"/>
</dbReference>
<evidence type="ECO:0000259" key="4">
    <source>
        <dbReference type="PROSITE" id="PS51898"/>
    </source>
</evidence>
<dbReference type="SUPFAM" id="SSF56349">
    <property type="entry name" value="DNA breaking-rejoining enzymes"/>
    <property type="match status" value="1"/>
</dbReference>
<evidence type="ECO:0000256" key="1">
    <source>
        <dbReference type="ARBA" id="ARBA00008857"/>
    </source>
</evidence>
<evidence type="ECO:0000313" key="6">
    <source>
        <dbReference type="Proteomes" id="UP000807309"/>
    </source>
</evidence>
<keyword evidence="6" id="KW-1185">Reference proteome</keyword>
<dbReference type="PROSITE" id="PS51898">
    <property type="entry name" value="TYR_RECOMBINASE"/>
    <property type="match status" value="1"/>
</dbReference>